<comment type="similarity">
    <text evidence="3">Belongs to the INCENP family.</text>
</comment>
<sequence length="1347" mass="146633">MAMRGPRQPIGSASWIAEERSSALQIAQSEVEEFSFSARNDVDWLNEHMAEIFSENQINVADIFKTPGKLRGKTPRTARKANTAEVRVPLSSLFSSTPKGTPNPFAIPHIDRNQTPKLKIAEDRLLPANPIRASPQKHVASPVVAAPKTTIPPADSGYHGSQTQDAMEIDELADDVVEQIPIDTLAQGKEEQIAQDELRQPLPEPMEQESPTQPTRTFHSAKEEQTMTAKVFSPMPARKPVPSPVSRYSPSPIRMAPSTSPKKSSPLKPSSPVKSSPTKSVAPSSPRKAPAEEEMDVDAEDDEAQDDDVRSPSDGSSPIRGVLRKSSLNFASLPAREPLTSNKSLGARMSRTSHLDQNRQSYYNRHTHGKSLGVARAEAVDDDEMDVDDDPTTTQKSIPQPAVNAAKTYTQRLQDRISMLGKSQATDLRMSKPIASLAASQPAAIAPAQPAQQVQPLEKTEKMPSPSPRKPQQSLAAPGAFPEEDDEDDWIAPPASQKETATSSIRPAPLPKSHSTDVMEGLHGKETISESDFVLPKQRQPETLPGSPARIPTKPAGGFGHVKSASVPALPQYIGDEHDSDTVSLKKTISVSNPTLGTVPETDGPATPSKSPSRVFRDSPLKQVKNKLSSILKSSKGLLASSAAISAEGKSSLLSPTGKFGSFAGPSVESLVPSTTPAGEPMYPDLSRAQAPVSPSRPASPARTINRKTRASAEREKREQKQKDKESREAQKLAEQMEKLEKVREKEREKARIFSKEQEKVAAMEKQLAAQKEADAVSQPAPPPPAKDAPKPTRTSPRKAKPQAEFEGKTPAPPEKKRHNADADMTDAQAAMPPPTVPRSAAPTPANRSIKRPIRPTTQSASKGKQAPTVIRVNTTSSQQSQFHPTNSVLSATLQDTLGSQPQLKSKASSASLHNKPSLQSLKSSTTSNGRPKALELAAKRKEQEEREAQRKRDAKAEMERKRAALQEEERRQEEQRRQEAQRQRERDQAEMKKSVKRQDIEKAKQTRAPPPAPRNQPNGPPDYNAARSEAGPSRPASRLDSTMHRTQEDSGRPVNAVLSNASKAPVKRPLTQEGNEEGARPCFARNGPSFQTKETKRIRMSEEFDEDELEMGGQPSQSHLKGPPVRPSAGVNKGYMPNKSIFPSGYGNAPQSTSATRDLFKATVTSQQTSQPKAARPLDMAQVSKSTIPFAPNPNAAAHAHKTPARPAGAQLGAKSAAKSATRSSPRMPNGDAIELPEIQTDDDDSDDDGHVGVAPWADSPDLRRALMRQETVDPMQIFGPPAPLNMEEVFSKSKDRFHKFRARTSSANWSGVDRLTEDDIRKDLAARDKMRRDGGWTYELSKDVM</sequence>
<dbReference type="CDD" id="cd22249">
    <property type="entry name" value="UDM1_RNF168_RNF169-like"/>
    <property type="match status" value="1"/>
</dbReference>
<gene>
    <name evidence="10" type="ORF">E0L32_010069</name>
</gene>
<accession>A0A507AHF6</accession>
<evidence type="ECO:0000256" key="7">
    <source>
        <dbReference type="ARBA" id="ARBA00023242"/>
    </source>
</evidence>
<feature type="compositionally biased region" description="Basic and acidic residues" evidence="8">
    <location>
        <begin position="938"/>
        <end position="1005"/>
    </location>
</feature>
<feature type="region of interest" description="Disordered" evidence="8">
    <location>
        <begin position="643"/>
        <end position="1137"/>
    </location>
</feature>
<name>A0A507AHF6_9PEZI</name>
<dbReference type="PANTHER" id="PTHR13142">
    <property type="entry name" value="INNER CENTROMERE PROTEIN"/>
    <property type="match status" value="1"/>
</dbReference>
<feature type="domain" description="Inner centromere protein ARK-binding" evidence="9">
    <location>
        <begin position="1239"/>
        <end position="1292"/>
    </location>
</feature>
<keyword evidence="6" id="KW-0206">Cytoskeleton</keyword>
<dbReference type="GO" id="GO:0007059">
    <property type="term" value="P:chromosome segregation"/>
    <property type="evidence" value="ECO:0007669"/>
    <property type="project" value="UniProtKB-KW"/>
</dbReference>
<dbReference type="STRING" id="1093900.A0A507AHF6"/>
<feature type="region of interest" description="Disordered" evidence="8">
    <location>
        <begin position="438"/>
        <end position="563"/>
    </location>
</feature>
<dbReference type="OrthoDB" id="6123at2759"/>
<dbReference type="PANTHER" id="PTHR13142:SF1">
    <property type="entry name" value="INNER CENTROMERE PROTEIN"/>
    <property type="match status" value="1"/>
</dbReference>
<evidence type="ECO:0000256" key="2">
    <source>
        <dbReference type="ARBA" id="ARBA00004186"/>
    </source>
</evidence>
<feature type="compositionally biased region" description="Basic and acidic residues" evidence="8">
    <location>
        <begin position="711"/>
        <end position="763"/>
    </location>
</feature>
<dbReference type="GO" id="GO:0005819">
    <property type="term" value="C:spindle"/>
    <property type="evidence" value="ECO:0007669"/>
    <property type="project" value="UniProtKB-SubCell"/>
</dbReference>
<dbReference type="InParanoid" id="A0A507AHF6"/>
<proteinExistence type="inferred from homology"/>
<feature type="region of interest" description="Disordered" evidence="8">
    <location>
        <begin position="1163"/>
        <end position="1182"/>
    </location>
</feature>
<keyword evidence="4" id="KW-0963">Cytoplasm</keyword>
<evidence type="ECO:0000256" key="6">
    <source>
        <dbReference type="ARBA" id="ARBA00023212"/>
    </source>
</evidence>
<evidence type="ECO:0000256" key="4">
    <source>
        <dbReference type="ARBA" id="ARBA00022490"/>
    </source>
</evidence>
<feature type="region of interest" description="Disordered" evidence="8">
    <location>
        <begin position="202"/>
        <end position="405"/>
    </location>
</feature>
<feature type="compositionally biased region" description="Basic and acidic residues" evidence="8">
    <location>
        <begin position="1094"/>
        <end position="1103"/>
    </location>
</feature>
<feature type="compositionally biased region" description="Basic and acidic residues" evidence="8">
    <location>
        <begin position="514"/>
        <end position="528"/>
    </location>
</feature>
<evidence type="ECO:0000259" key="9">
    <source>
        <dbReference type="Pfam" id="PF03941"/>
    </source>
</evidence>
<feature type="compositionally biased region" description="Polar residues" evidence="8">
    <location>
        <begin position="209"/>
        <end position="218"/>
    </location>
</feature>
<feature type="compositionally biased region" description="Basic and acidic residues" evidence="8">
    <location>
        <begin position="1042"/>
        <end position="1052"/>
    </location>
</feature>
<reference evidence="10 11" key="1">
    <citation type="submission" date="2019-06" db="EMBL/GenBank/DDBJ databases">
        <title>Draft genome sequence of the filamentous fungus Phialemoniopsis curvata isolated from diesel fuel.</title>
        <authorList>
            <person name="Varaljay V.A."/>
            <person name="Lyon W.J."/>
            <person name="Crouch A.L."/>
            <person name="Drake C.E."/>
            <person name="Hollomon J.M."/>
            <person name="Nadeau L.J."/>
            <person name="Nunn H.S."/>
            <person name="Stevenson B.S."/>
            <person name="Bojanowski C.L."/>
            <person name="Crookes-Goodson W.J."/>
        </authorList>
    </citation>
    <scope>NUCLEOTIDE SEQUENCE [LARGE SCALE GENOMIC DNA]</scope>
    <source>
        <strain evidence="10 11">D216</strain>
    </source>
</reference>
<feature type="compositionally biased region" description="Low complexity" evidence="8">
    <location>
        <begin position="1215"/>
        <end position="1226"/>
    </location>
</feature>
<feature type="compositionally biased region" description="Acidic residues" evidence="8">
    <location>
        <begin position="292"/>
        <end position="306"/>
    </location>
</feature>
<dbReference type="GO" id="GO:0005634">
    <property type="term" value="C:nucleus"/>
    <property type="evidence" value="ECO:0007669"/>
    <property type="project" value="UniProtKB-SubCell"/>
</dbReference>
<evidence type="ECO:0000256" key="1">
    <source>
        <dbReference type="ARBA" id="ARBA00004123"/>
    </source>
</evidence>
<feature type="compositionally biased region" description="Low complexity" evidence="8">
    <location>
        <begin position="1190"/>
        <end position="1199"/>
    </location>
</feature>
<comment type="caution">
    <text evidence="10">The sequence shown here is derived from an EMBL/GenBank/DDBJ whole genome shotgun (WGS) entry which is preliminary data.</text>
</comment>
<comment type="subcellular location">
    <subcellularLocation>
        <location evidence="2">Cytoplasm</location>
        <location evidence="2">Cytoskeleton</location>
        <location evidence="2">Spindle</location>
    </subcellularLocation>
    <subcellularLocation>
        <location evidence="1">Nucleus</location>
    </subcellularLocation>
</comment>
<evidence type="ECO:0000313" key="11">
    <source>
        <dbReference type="Proteomes" id="UP000319257"/>
    </source>
</evidence>
<feature type="compositionally biased region" description="Low complexity" evidence="8">
    <location>
        <begin position="244"/>
        <end position="286"/>
    </location>
</feature>
<keyword evidence="7" id="KW-0539">Nucleus</keyword>
<feature type="compositionally biased region" description="Polar residues" evidence="8">
    <location>
        <begin position="872"/>
        <end position="930"/>
    </location>
</feature>
<feature type="compositionally biased region" description="Pro residues" evidence="8">
    <location>
        <begin position="1009"/>
        <end position="1021"/>
    </location>
</feature>
<feature type="compositionally biased region" description="Polar residues" evidence="8">
    <location>
        <begin position="1164"/>
        <end position="1173"/>
    </location>
</feature>
<evidence type="ECO:0000256" key="5">
    <source>
        <dbReference type="ARBA" id="ARBA00022829"/>
    </source>
</evidence>
<evidence type="ECO:0000256" key="8">
    <source>
        <dbReference type="SAM" id="MobiDB-lite"/>
    </source>
</evidence>
<dbReference type="Proteomes" id="UP000319257">
    <property type="component" value="Unassembled WGS sequence"/>
</dbReference>
<dbReference type="InterPro" id="IPR005635">
    <property type="entry name" value="Inner_centromere_prot_ARK-bd"/>
</dbReference>
<feature type="compositionally biased region" description="Low complexity" evidence="8">
    <location>
        <begin position="438"/>
        <end position="457"/>
    </location>
</feature>
<evidence type="ECO:0000256" key="3">
    <source>
        <dbReference type="ARBA" id="ARBA00010042"/>
    </source>
</evidence>
<feature type="region of interest" description="Disordered" evidence="8">
    <location>
        <begin position="1188"/>
        <end position="1259"/>
    </location>
</feature>
<dbReference type="GeneID" id="41977516"/>
<dbReference type="RefSeq" id="XP_030990163.1">
    <property type="nucleotide sequence ID" value="XM_031132646.1"/>
</dbReference>
<dbReference type="EMBL" id="SKBQ01000078">
    <property type="protein sequence ID" value="TPX08452.1"/>
    <property type="molecule type" value="Genomic_DNA"/>
</dbReference>
<feature type="compositionally biased region" description="Acidic residues" evidence="8">
    <location>
        <begin position="380"/>
        <end position="391"/>
    </location>
</feature>
<feature type="region of interest" description="Disordered" evidence="8">
    <location>
        <begin position="592"/>
        <end position="621"/>
    </location>
</feature>
<feature type="compositionally biased region" description="Low complexity" evidence="8">
    <location>
        <begin position="687"/>
        <end position="703"/>
    </location>
</feature>
<keyword evidence="5" id="KW-0159">Chromosome partition</keyword>
<keyword evidence="11" id="KW-1185">Reference proteome</keyword>
<evidence type="ECO:0000313" key="10">
    <source>
        <dbReference type="EMBL" id="TPX08452.1"/>
    </source>
</evidence>
<protein>
    <recommendedName>
        <fullName evidence="9">Inner centromere protein ARK-binding domain-containing protein</fullName>
    </recommendedName>
</protein>
<organism evidence="10 11">
    <name type="scientific">Thyridium curvatum</name>
    <dbReference type="NCBI Taxonomy" id="1093900"/>
    <lineage>
        <taxon>Eukaryota</taxon>
        <taxon>Fungi</taxon>
        <taxon>Dikarya</taxon>
        <taxon>Ascomycota</taxon>
        <taxon>Pezizomycotina</taxon>
        <taxon>Sordariomycetes</taxon>
        <taxon>Sordariomycetidae</taxon>
        <taxon>Thyridiales</taxon>
        <taxon>Thyridiaceae</taxon>
        <taxon>Thyridium</taxon>
    </lineage>
</organism>
<dbReference type="Pfam" id="PF03941">
    <property type="entry name" value="INCENP_ARK-bind"/>
    <property type="match status" value="1"/>
</dbReference>